<feature type="region of interest" description="Disordered" evidence="1">
    <location>
        <begin position="123"/>
        <end position="219"/>
    </location>
</feature>
<keyword evidence="2" id="KW-0472">Membrane</keyword>
<name>A0A7J6RG42_PEROL</name>
<proteinExistence type="predicted"/>
<evidence type="ECO:0000256" key="2">
    <source>
        <dbReference type="SAM" id="Phobius"/>
    </source>
</evidence>
<evidence type="ECO:0000313" key="3">
    <source>
        <dbReference type="EMBL" id="KAF4719748.1"/>
    </source>
</evidence>
<accession>A0A7J6RG42</accession>
<reference evidence="3 4" key="1">
    <citation type="submission" date="2020-04" db="EMBL/GenBank/DDBJ databases">
        <title>Perkinsus olseni comparative genomics.</title>
        <authorList>
            <person name="Bogema D.R."/>
        </authorList>
    </citation>
    <scope>NUCLEOTIDE SEQUENCE [LARGE SCALE GENOMIC DNA]</scope>
    <source>
        <strain evidence="3">ATCC PRA-205</strain>
    </source>
</reference>
<sequence>MSAPAAKPGAYALVHFDNKPQVYSDMVSLFITGIIAGLIQIAIWWTAPGIGGKFGFIAHCACLPMHLFTKWRNNRRERKAALKDDGLAAKKGIYDDEDSYVTEMKPKAAVWEDDDAEDVMTSVDGLKGASGDEPDPEGDDTTSESSSYGMGEDAAAGVFGGRPPTEMRPMEAADHEPEEEEDGVIVERLEMPQPGSRRGDDENGSALKLRSMSQVQSYL</sequence>
<gene>
    <name evidence="3" type="ORF">FOZ62_016851</name>
</gene>
<comment type="caution">
    <text evidence="3">The sequence shown here is derived from an EMBL/GenBank/DDBJ whole genome shotgun (WGS) entry which is preliminary data.</text>
</comment>
<protein>
    <submittedName>
        <fullName evidence="3">Uncharacterized protein</fullName>
    </submittedName>
</protein>
<evidence type="ECO:0000256" key="1">
    <source>
        <dbReference type="SAM" id="MobiDB-lite"/>
    </source>
</evidence>
<keyword evidence="2" id="KW-1133">Transmembrane helix</keyword>
<feature type="transmembrane region" description="Helical" evidence="2">
    <location>
        <begin position="26"/>
        <end position="45"/>
    </location>
</feature>
<dbReference type="AlphaFoldDB" id="A0A7J6RG42"/>
<organism evidence="3 4">
    <name type="scientific">Perkinsus olseni</name>
    <name type="common">Perkinsus atlanticus</name>
    <dbReference type="NCBI Taxonomy" id="32597"/>
    <lineage>
        <taxon>Eukaryota</taxon>
        <taxon>Sar</taxon>
        <taxon>Alveolata</taxon>
        <taxon>Perkinsozoa</taxon>
        <taxon>Perkinsea</taxon>
        <taxon>Perkinsida</taxon>
        <taxon>Perkinsidae</taxon>
        <taxon>Perkinsus</taxon>
    </lineage>
</organism>
<evidence type="ECO:0000313" key="4">
    <source>
        <dbReference type="Proteomes" id="UP000574390"/>
    </source>
</evidence>
<feature type="compositionally biased region" description="Acidic residues" evidence="1">
    <location>
        <begin position="132"/>
        <end position="142"/>
    </location>
</feature>
<dbReference type="EMBL" id="JABANM010022345">
    <property type="protein sequence ID" value="KAF4719748.1"/>
    <property type="molecule type" value="Genomic_DNA"/>
</dbReference>
<dbReference type="Proteomes" id="UP000574390">
    <property type="component" value="Unassembled WGS sequence"/>
</dbReference>
<keyword evidence="2" id="KW-0812">Transmembrane</keyword>